<dbReference type="SUPFAM" id="SSF161111">
    <property type="entry name" value="Cation efflux protein transmembrane domain-like"/>
    <property type="match status" value="1"/>
</dbReference>
<keyword evidence="11" id="KW-1185">Reference proteome</keyword>
<evidence type="ECO:0000256" key="7">
    <source>
        <dbReference type="SAM" id="Phobius"/>
    </source>
</evidence>
<dbReference type="InterPro" id="IPR058533">
    <property type="entry name" value="Cation_efflux_TM"/>
</dbReference>
<dbReference type="PANTHER" id="PTHR43840:SF50">
    <property type="entry name" value="MANGANESE EFFLUX SYSTEM PROTEIN MNES"/>
    <property type="match status" value="1"/>
</dbReference>
<dbReference type="OrthoDB" id="9806522at2"/>
<sequence>MEARNQLKQAERGAKTSIAVYILLSFAKLLVGYLFYSTALFADGLNNFTDVISSILVLFGLKIAQKPVDKDHPYGHWKFETIASLMTSFIMFYVGIEVLKNVIQRMWLGAPTPTPSLLNAVVAAGAGIVMLLVYRYNKNLAKRLNSLGLKAASKDNLSDALTSFTTAIAIVAASSGILWIDDFMALVVGIIIIKTAIEIFKESTFELTDGFEEDKIHEYETIALSHPEVKAIGELKARRYGSNVYIDLTVLMDPNLTVYDSHAVTEEIEEEFYQQSSVLFIDIHVEPYEVDSAEI</sequence>
<dbReference type="InterPro" id="IPR027470">
    <property type="entry name" value="Cation_efflux_CTD"/>
</dbReference>
<evidence type="ECO:0000259" key="8">
    <source>
        <dbReference type="Pfam" id="PF01545"/>
    </source>
</evidence>
<evidence type="ECO:0000256" key="5">
    <source>
        <dbReference type="ARBA" id="ARBA00022989"/>
    </source>
</evidence>
<feature type="transmembrane region" description="Helical" evidence="7">
    <location>
        <begin position="77"/>
        <end position="96"/>
    </location>
</feature>
<dbReference type="AlphaFoldDB" id="A0A1H9JKN6"/>
<organism evidence="10 11">
    <name type="scientific">Granulicatella balaenopterae</name>
    <dbReference type="NCBI Taxonomy" id="137733"/>
    <lineage>
        <taxon>Bacteria</taxon>
        <taxon>Bacillati</taxon>
        <taxon>Bacillota</taxon>
        <taxon>Bacilli</taxon>
        <taxon>Lactobacillales</taxon>
        <taxon>Carnobacteriaceae</taxon>
        <taxon>Granulicatella</taxon>
    </lineage>
</organism>
<proteinExistence type="inferred from homology"/>
<dbReference type="Gene3D" id="1.20.1510.10">
    <property type="entry name" value="Cation efflux protein transmembrane domain"/>
    <property type="match status" value="1"/>
</dbReference>
<gene>
    <name evidence="10" type="ORF">SAMN05421767_10934</name>
</gene>
<name>A0A1H9JKN6_9LACT</name>
<dbReference type="RefSeq" id="WP_089746288.1">
    <property type="nucleotide sequence ID" value="NZ_FOGF01000009.1"/>
</dbReference>
<evidence type="ECO:0000313" key="11">
    <source>
        <dbReference type="Proteomes" id="UP000198556"/>
    </source>
</evidence>
<dbReference type="EMBL" id="FOGF01000009">
    <property type="protein sequence ID" value="SEQ87396.1"/>
    <property type="molecule type" value="Genomic_DNA"/>
</dbReference>
<dbReference type="Pfam" id="PF16916">
    <property type="entry name" value="ZT_dimer"/>
    <property type="match status" value="1"/>
</dbReference>
<dbReference type="NCBIfam" id="TIGR01297">
    <property type="entry name" value="CDF"/>
    <property type="match status" value="1"/>
</dbReference>
<dbReference type="Pfam" id="PF01545">
    <property type="entry name" value="Cation_efflux"/>
    <property type="match status" value="1"/>
</dbReference>
<dbReference type="GO" id="GO:0008324">
    <property type="term" value="F:monoatomic cation transmembrane transporter activity"/>
    <property type="evidence" value="ECO:0007669"/>
    <property type="project" value="InterPro"/>
</dbReference>
<evidence type="ECO:0000256" key="6">
    <source>
        <dbReference type="ARBA" id="ARBA00023136"/>
    </source>
</evidence>
<dbReference type="InterPro" id="IPR036837">
    <property type="entry name" value="Cation_efflux_CTD_sf"/>
</dbReference>
<dbReference type="SUPFAM" id="SSF160240">
    <property type="entry name" value="Cation efflux protein cytoplasmic domain-like"/>
    <property type="match status" value="1"/>
</dbReference>
<dbReference type="STRING" id="137733.SAMN05421767_10934"/>
<dbReference type="Gene3D" id="3.30.70.1350">
    <property type="entry name" value="Cation efflux protein, cytoplasmic domain"/>
    <property type="match status" value="1"/>
</dbReference>
<feature type="domain" description="Cation efflux protein cytoplasmic" evidence="9">
    <location>
        <begin position="212"/>
        <end position="288"/>
    </location>
</feature>
<dbReference type="GO" id="GO:0016020">
    <property type="term" value="C:membrane"/>
    <property type="evidence" value="ECO:0007669"/>
    <property type="project" value="UniProtKB-SubCell"/>
</dbReference>
<keyword evidence="6 7" id="KW-0472">Membrane</keyword>
<keyword evidence="5 7" id="KW-1133">Transmembrane helix</keyword>
<evidence type="ECO:0000313" key="10">
    <source>
        <dbReference type="EMBL" id="SEQ87396.1"/>
    </source>
</evidence>
<accession>A0A1H9JKN6</accession>
<evidence type="ECO:0000256" key="3">
    <source>
        <dbReference type="ARBA" id="ARBA00022448"/>
    </source>
</evidence>
<dbReference type="InterPro" id="IPR050291">
    <property type="entry name" value="CDF_Transporter"/>
</dbReference>
<dbReference type="InterPro" id="IPR027469">
    <property type="entry name" value="Cation_efflux_TMD_sf"/>
</dbReference>
<evidence type="ECO:0000259" key="9">
    <source>
        <dbReference type="Pfam" id="PF16916"/>
    </source>
</evidence>
<feature type="domain" description="Cation efflux protein transmembrane" evidence="8">
    <location>
        <begin position="16"/>
        <end position="207"/>
    </location>
</feature>
<comment type="similarity">
    <text evidence="2">Belongs to the cation diffusion facilitator (CDF) transporter (TC 2.A.4) family.</text>
</comment>
<protein>
    <submittedName>
        <fullName evidence="10">Cation diffusion facilitator family transporter</fullName>
    </submittedName>
</protein>
<reference evidence="10 11" key="1">
    <citation type="submission" date="2016-10" db="EMBL/GenBank/DDBJ databases">
        <authorList>
            <person name="de Groot N.N."/>
        </authorList>
    </citation>
    <scope>NUCLEOTIDE SEQUENCE [LARGE SCALE GENOMIC DNA]</scope>
    <source>
        <strain evidence="10 11">DSM 15827</strain>
    </source>
</reference>
<dbReference type="FunFam" id="1.20.1510.10:FF:000006">
    <property type="entry name" value="Divalent cation efflux transporter"/>
    <property type="match status" value="1"/>
</dbReference>
<feature type="transmembrane region" description="Helical" evidence="7">
    <location>
        <begin position="116"/>
        <end position="136"/>
    </location>
</feature>
<comment type="subcellular location">
    <subcellularLocation>
        <location evidence="1">Membrane</location>
        <topology evidence="1">Multi-pass membrane protein</topology>
    </subcellularLocation>
</comment>
<evidence type="ECO:0000256" key="4">
    <source>
        <dbReference type="ARBA" id="ARBA00022692"/>
    </source>
</evidence>
<dbReference type="PANTHER" id="PTHR43840">
    <property type="entry name" value="MITOCHONDRIAL METAL TRANSPORTER 1-RELATED"/>
    <property type="match status" value="1"/>
</dbReference>
<keyword evidence="3" id="KW-0813">Transport</keyword>
<dbReference type="Proteomes" id="UP000198556">
    <property type="component" value="Unassembled WGS sequence"/>
</dbReference>
<evidence type="ECO:0000256" key="1">
    <source>
        <dbReference type="ARBA" id="ARBA00004141"/>
    </source>
</evidence>
<keyword evidence="4 7" id="KW-0812">Transmembrane</keyword>
<dbReference type="InterPro" id="IPR002524">
    <property type="entry name" value="Cation_efflux"/>
</dbReference>
<evidence type="ECO:0000256" key="2">
    <source>
        <dbReference type="ARBA" id="ARBA00008114"/>
    </source>
</evidence>
<feature type="transmembrane region" description="Helical" evidence="7">
    <location>
        <begin position="20"/>
        <end position="42"/>
    </location>
</feature>